<organism evidence="1 2">
    <name type="scientific">Hordeum vulgare subsp. vulgare</name>
    <name type="common">Domesticated barley</name>
    <dbReference type="NCBI Taxonomy" id="112509"/>
    <lineage>
        <taxon>Eukaryota</taxon>
        <taxon>Viridiplantae</taxon>
        <taxon>Streptophyta</taxon>
        <taxon>Embryophyta</taxon>
        <taxon>Tracheophyta</taxon>
        <taxon>Spermatophyta</taxon>
        <taxon>Magnoliopsida</taxon>
        <taxon>Liliopsida</taxon>
        <taxon>Poales</taxon>
        <taxon>Poaceae</taxon>
        <taxon>BOP clade</taxon>
        <taxon>Pooideae</taxon>
        <taxon>Triticodae</taxon>
        <taxon>Triticeae</taxon>
        <taxon>Hordeinae</taxon>
        <taxon>Hordeum</taxon>
    </lineage>
</organism>
<dbReference type="SMR" id="A0A8I6XGE5"/>
<accession>A0A8I6XGE5</accession>
<dbReference type="Proteomes" id="UP000011116">
    <property type="component" value="Chromosome 4H"/>
</dbReference>
<reference evidence="1" key="3">
    <citation type="submission" date="2022-01" db="UniProtKB">
        <authorList>
            <consortium name="EnsemblPlants"/>
        </authorList>
    </citation>
    <scope>IDENTIFICATION</scope>
    <source>
        <strain evidence="1">subsp. vulgare</strain>
    </source>
</reference>
<reference evidence="1" key="2">
    <citation type="submission" date="2020-10" db="EMBL/GenBank/DDBJ databases">
        <authorList>
            <person name="Scholz U."/>
            <person name="Mascher M."/>
            <person name="Fiebig A."/>
        </authorList>
    </citation>
    <scope>NUCLEOTIDE SEQUENCE [LARGE SCALE GENOMIC DNA]</scope>
    <source>
        <strain evidence="1">cv. Morex</strain>
    </source>
</reference>
<sequence length="253" mass="28760">MPITNCRPLPLSCHSSHQSQIVDIYQGSVHLERICFRSSRREMGMAVLDEAQRQRRQSVYEFLGATKPARAQALRWCETAREMRRIDGDMKEARDLLRGALCCVKDYASVYRTWIAMELDGGLGGVGVARWLFEQWGAVCAKDGNLRKDDDGTTADEYGDYWCAYLAFELRHGDARRARTVAARAVKACPHDASLRDTVELRLSDAIEIEQQRRHRSGLLRTAKKWLSNVEQSRGCSSLLPRPPQGYRRLLTG</sequence>
<evidence type="ECO:0000313" key="1">
    <source>
        <dbReference type="EnsemblPlants" id="HORVU.MOREX.r3.4HG0347290.1.CDS1"/>
    </source>
</evidence>
<dbReference type="Gene3D" id="1.25.40.10">
    <property type="entry name" value="Tetratricopeptide repeat domain"/>
    <property type="match status" value="1"/>
</dbReference>
<protein>
    <submittedName>
        <fullName evidence="1">Uncharacterized protein</fullName>
    </submittedName>
</protein>
<proteinExistence type="predicted"/>
<dbReference type="AlphaFoldDB" id="A0A8I6XGE5"/>
<dbReference type="Gramene" id="HORVU.MOREX.r3.4HG0347290.1">
    <property type="protein sequence ID" value="HORVU.MOREX.r3.4HG0347290.1.CDS1"/>
    <property type="gene ID" value="HORVU.MOREX.r3.4HG0347290"/>
</dbReference>
<dbReference type="InterPro" id="IPR011990">
    <property type="entry name" value="TPR-like_helical_dom_sf"/>
</dbReference>
<name>A0A8I6XGE5_HORVV</name>
<dbReference type="EnsemblPlants" id="HORVU.MOREX.r3.4HG0347290.1">
    <property type="protein sequence ID" value="HORVU.MOREX.r3.4HG0347290.1.CDS1"/>
    <property type="gene ID" value="HORVU.MOREX.r3.4HG0347290"/>
</dbReference>
<reference evidence="2" key="1">
    <citation type="journal article" date="2012" name="Nature">
        <title>A physical, genetic and functional sequence assembly of the barley genome.</title>
        <authorList>
            <consortium name="The International Barley Genome Sequencing Consortium"/>
            <person name="Mayer K.F."/>
            <person name="Waugh R."/>
            <person name="Brown J.W."/>
            <person name="Schulman A."/>
            <person name="Langridge P."/>
            <person name="Platzer M."/>
            <person name="Fincher G.B."/>
            <person name="Muehlbauer G.J."/>
            <person name="Sato K."/>
            <person name="Close T.J."/>
            <person name="Wise R.P."/>
            <person name="Stein N."/>
        </authorList>
    </citation>
    <scope>NUCLEOTIDE SEQUENCE [LARGE SCALE GENOMIC DNA]</scope>
    <source>
        <strain evidence="2">cv. Morex</strain>
    </source>
</reference>
<dbReference type="SUPFAM" id="SSF48452">
    <property type="entry name" value="TPR-like"/>
    <property type="match status" value="1"/>
</dbReference>
<dbReference type="Gramene" id="HORVU.MOREX.r2.4HG0289810.1">
    <property type="protein sequence ID" value="HORVU.MOREX.r2.4HG0289810.1.CDS.1"/>
    <property type="gene ID" value="HORVU.MOREX.r2.4HG0289810"/>
</dbReference>
<evidence type="ECO:0000313" key="2">
    <source>
        <dbReference type="Proteomes" id="UP000011116"/>
    </source>
</evidence>
<keyword evidence="2" id="KW-1185">Reference proteome</keyword>